<evidence type="ECO:0000313" key="4">
    <source>
        <dbReference type="EMBL" id="OOL82293.1"/>
    </source>
</evidence>
<dbReference type="EMBL" id="QHGU01000010">
    <property type="protein sequence ID" value="PZM56612.1"/>
    <property type="molecule type" value="Genomic_DNA"/>
</dbReference>
<evidence type="ECO:0000313" key="7">
    <source>
        <dbReference type="Proteomes" id="UP000070452"/>
    </source>
</evidence>
<reference evidence="4 8" key="2">
    <citation type="submission" date="2017-02" db="EMBL/GenBank/DDBJ databases">
        <title>Clonality and virulence of isolates of VRE in Hematopoietic Stem Cell Transplanted (HSCT) patients.</title>
        <authorList>
            <person name="Marchi A.P."/>
            <person name="Martins R.C."/>
            <person name="Marie S.K."/>
            <person name="Levin A.S."/>
            <person name="Costa S.F."/>
        </authorList>
    </citation>
    <scope>NUCLEOTIDE SEQUENCE [LARGE SCALE GENOMIC DNA]</scope>
    <source>
        <strain evidence="4 8">LIM1759</strain>
    </source>
</reference>
<evidence type="ECO:0000313" key="5">
    <source>
        <dbReference type="EMBL" id="PZM56612.1"/>
    </source>
</evidence>
<dbReference type="EMBL" id="PJVH01000016">
    <property type="protein sequence ID" value="RXU89139.1"/>
    <property type="molecule type" value="Genomic_DNA"/>
</dbReference>
<evidence type="ECO:0000313" key="10">
    <source>
        <dbReference type="Proteomes" id="UP000289562"/>
    </source>
</evidence>
<reference evidence="3" key="6">
    <citation type="submission" date="2023-03" db="EMBL/GenBank/DDBJ databases">
        <authorList>
            <person name="Shen W."/>
            <person name="Cai J."/>
        </authorList>
    </citation>
    <scope>NUCLEOTIDE SEQUENCE</scope>
    <source>
        <strain evidence="3">B1010-2</strain>
    </source>
</reference>
<evidence type="ECO:0000313" key="1">
    <source>
        <dbReference type="EMBL" id="KAB7576045.1"/>
    </source>
</evidence>
<dbReference type="Proteomes" id="UP000249070">
    <property type="component" value="Unassembled WGS sequence"/>
</dbReference>
<dbReference type="Proteomes" id="UP001260956">
    <property type="component" value="Unassembled WGS sequence"/>
</dbReference>
<organism evidence="2 7">
    <name type="scientific">Enterococcus faecium</name>
    <name type="common">Streptococcus faecium</name>
    <dbReference type="NCBI Taxonomy" id="1352"/>
    <lineage>
        <taxon>Bacteria</taxon>
        <taxon>Bacillati</taxon>
        <taxon>Bacillota</taxon>
        <taxon>Bacilli</taxon>
        <taxon>Lactobacillales</taxon>
        <taxon>Enterococcaceae</taxon>
        <taxon>Enterococcus</taxon>
    </lineage>
</organism>
<dbReference type="Proteomes" id="UP000191171">
    <property type="component" value="Unassembled WGS sequence"/>
</dbReference>
<dbReference type="Proteomes" id="UP000289562">
    <property type="component" value="Unassembled WGS sequence"/>
</dbReference>
<reference evidence="5 9" key="4">
    <citation type="submission" date="2018-05" db="EMBL/GenBank/DDBJ databases">
        <title>Vancomycin-resistant Enterococcus faecium strain from Chelyabinsk, Russia.</title>
        <authorList>
            <person name="Gostev V."/>
            <person name="Goncharov A."/>
            <person name="Kolodzhieva V."/>
            <person name="Suvorov A."/>
            <person name="Sidorenko S."/>
            <person name="Zueva L."/>
        </authorList>
    </citation>
    <scope>NUCLEOTIDE SEQUENCE [LARGE SCALE GENOMIC DNA]</scope>
    <source>
        <strain evidence="5 9">20</strain>
    </source>
</reference>
<dbReference type="EMBL" id="LRHK01000001">
    <property type="protein sequence ID" value="KWX19018.1"/>
    <property type="molecule type" value="Genomic_DNA"/>
</dbReference>
<accession>A0A133CN96</accession>
<reference evidence="2 7" key="1">
    <citation type="submission" date="2016-01" db="EMBL/GenBank/DDBJ databases">
        <title>Molecular Mechanisms for transfer of large genomic segments between Enterococcus faecium strains.</title>
        <authorList>
            <person name="Garcia-Solache M.A."/>
            <person name="Lebreton F."/>
            <person name="Mclaughlin R.E."/>
            <person name="Whiteaker J.D."/>
            <person name="Gilmore M.S."/>
            <person name="Rice L.B."/>
        </authorList>
    </citation>
    <scope>NUCLEOTIDE SEQUENCE [LARGE SCALE GENOMIC DNA]</scope>
    <source>
        <strain evidence="2 7">D344RRF x C68</strain>
    </source>
</reference>
<evidence type="ECO:0000313" key="6">
    <source>
        <dbReference type="EMBL" id="RXU89139.1"/>
    </source>
</evidence>
<dbReference type="EMBL" id="WEFP01000001">
    <property type="protein sequence ID" value="KAB7576045.1"/>
    <property type="molecule type" value="Genomic_DNA"/>
</dbReference>
<evidence type="ECO:0000313" key="2">
    <source>
        <dbReference type="EMBL" id="KWX19018.1"/>
    </source>
</evidence>
<dbReference type="RefSeq" id="WP_002288487.1">
    <property type="nucleotide sequence ID" value="NZ_AP022341.1"/>
</dbReference>
<dbReference type="EMBL" id="MVGJ01000054">
    <property type="protein sequence ID" value="OOL82293.1"/>
    <property type="molecule type" value="Genomic_DNA"/>
</dbReference>
<evidence type="ECO:0000313" key="11">
    <source>
        <dbReference type="Proteomes" id="UP000469871"/>
    </source>
</evidence>
<dbReference type="Proteomes" id="UP000469871">
    <property type="component" value="Unassembled WGS sequence"/>
</dbReference>
<dbReference type="STRING" id="1352.AL014_07195"/>
<sequence>MIGEDKLLMTIQLTDLNEEEKKQEISDWAILTRLLIQPTFIRSFTQQADPYDLRKLQEKIMLASVRDESWLVVGNDENECSFRLEDNQLLIKNVLSISVFKEKQFLIRDFIQKKMIAHGVFAYMRAYSEFIYHNTKQISQRLLFEKKDEIEHLPKMKQQNGEVVVDCNQFPGYDLFYQGLCFTSCWEMYYSRYYHQIIPKPIFLDIQQVEKVKELENEVICIQLYRDPFNWQKPNNQMFQSYFRDQLGFDHLAWDNGVGLLKPPFVEYIYTDHTIQSVQYQNAQMQPVPKKNASFFVTKSYDIQQGDYKERRVRGTLNAQAYFPWVDENRSRMMCYKVIDPTVALDNGIEAYCYYIREYLEVEVTDEKYQEYLLSLRIYVPSESLSELPLKEIKHRLSDVTFKRIKKKRRSIQFDVKKGEQHLRVQFLDYRELEQLITLQKI</sequence>
<reference evidence="6 10" key="3">
    <citation type="submission" date="2017-12" db="EMBL/GenBank/DDBJ databases">
        <title>A pool of 800 enterococci isolated from chicken carcass rinse samples from New Zealand.</title>
        <authorList>
            <person name="Zhang J."/>
            <person name="Rogers L."/>
            <person name="Midwinter A."/>
            <person name="French N."/>
        </authorList>
    </citation>
    <scope>NUCLEOTIDE SEQUENCE [LARGE SCALE GENOMIC DNA]</scope>
    <source>
        <strain evidence="6 10">EN697</strain>
    </source>
</reference>
<gene>
    <name evidence="2" type="ORF">AWT83_11250</name>
    <name evidence="4" type="ORF">B1P95_09985</name>
    <name evidence="6" type="ORF">CYQ77_06455</name>
    <name evidence="5" type="ORF">DKP91_03345</name>
    <name evidence="1" type="ORF">GBM73_01395</name>
    <name evidence="3" type="ORF">P6Z85_06455</name>
</gene>
<evidence type="ECO:0000313" key="8">
    <source>
        <dbReference type="Proteomes" id="UP000191171"/>
    </source>
</evidence>
<comment type="caution">
    <text evidence="2">The sequence shown here is derived from an EMBL/GenBank/DDBJ whole genome shotgun (WGS) entry which is preliminary data.</text>
</comment>
<dbReference type="Proteomes" id="UP000070452">
    <property type="component" value="Unassembled WGS sequence"/>
</dbReference>
<dbReference type="AlphaFoldDB" id="A0A133CN96"/>
<evidence type="ECO:0000313" key="3">
    <source>
        <dbReference type="EMBL" id="MDT2369800.1"/>
    </source>
</evidence>
<dbReference type="OMA" id="FTEYRTI"/>
<dbReference type="GeneID" id="66454520"/>
<dbReference type="PATRIC" id="fig|1352.1358.peg.1558"/>
<proteinExistence type="predicted"/>
<evidence type="ECO:0000313" key="9">
    <source>
        <dbReference type="Proteomes" id="UP000249070"/>
    </source>
</evidence>
<protein>
    <submittedName>
        <fullName evidence="2">Uncharacterized protein</fullName>
    </submittedName>
</protein>
<name>A0A133CN96_ENTFC</name>
<dbReference type="EMBL" id="JARPTX010000016">
    <property type="protein sequence ID" value="MDT2369800.1"/>
    <property type="molecule type" value="Genomic_DNA"/>
</dbReference>
<reference evidence="1 11" key="5">
    <citation type="submission" date="2019-10" db="EMBL/GenBank/DDBJ databases">
        <title>Evolutionary dynamics of vancomycin-resistant Enterococcus faecium during gastrointestinal tract colonization and bloodstream infection in immunocompromised pediatric patients.</title>
        <authorList>
            <person name="Chilambi G.S."/>
            <person name="Nordstrom H.R."/>
            <person name="Evans D.R."/>
            <person name="Ferrolino J."/>
            <person name="Hayden R.T."/>
            <person name="Maron G.M."/>
            <person name="Vo A.N."/>
            <person name="Gilmore M.S."/>
            <person name="Wolf J."/>
            <person name="Rosch J.W."/>
            <person name="Van Tyne D."/>
        </authorList>
    </citation>
    <scope>NUCLEOTIDE SEQUENCE [LARGE SCALE GENOMIC DNA]</scope>
    <source>
        <strain evidence="1 11">VRECG27</strain>
    </source>
</reference>